<gene>
    <name evidence="3" type="ORF">FYJ44_08110</name>
</gene>
<dbReference type="PANTHER" id="PTHR42730">
    <property type="entry name" value="2-OXOGLUTARATE SYNTHASE SUBUNIT KORC"/>
    <property type="match status" value="1"/>
</dbReference>
<comment type="caution">
    <text evidence="3">The sequence shown here is derived from an EMBL/GenBank/DDBJ whole genome shotgun (WGS) entry which is preliminary data.</text>
</comment>
<evidence type="ECO:0000313" key="4">
    <source>
        <dbReference type="Proteomes" id="UP000477488"/>
    </source>
</evidence>
<keyword evidence="4" id="KW-1185">Reference proteome</keyword>
<sequence length="186" mass="19493">MKYKCAFSGSGGQGAALMAKLTCMACITEKKQVVMTQTYGVEQRGGDSTGYVVISDQPISNPIVESDANVAVALSESIYQSTLDGVCEGGTIFVNSSMVKHTKEKPGVTQVLLPVSEMAQDMGNIRVANIIMLGAVIRATGMLGKESVADALASALGKKAKTQLLEVNMRALQKGVEVMEKKGGGK</sequence>
<name>A0A6L5XLK9_9BACT</name>
<dbReference type="InterPro" id="IPR019752">
    <property type="entry name" value="Pyrv/ketoisovalerate_OxRed_cat"/>
</dbReference>
<keyword evidence="1" id="KW-0560">Oxidoreductase</keyword>
<dbReference type="InterPro" id="IPR052554">
    <property type="entry name" value="2-oxoglutarate_synth_KorC"/>
</dbReference>
<dbReference type="Pfam" id="PF01558">
    <property type="entry name" value="POR"/>
    <property type="match status" value="1"/>
</dbReference>
<evidence type="ECO:0000256" key="1">
    <source>
        <dbReference type="ARBA" id="ARBA00023002"/>
    </source>
</evidence>
<dbReference type="EMBL" id="VUMH01000007">
    <property type="protein sequence ID" value="MSS28005.1"/>
    <property type="molecule type" value="Genomic_DNA"/>
</dbReference>
<dbReference type="AlphaFoldDB" id="A0A6L5XLK9"/>
<dbReference type="Gene3D" id="3.40.920.10">
    <property type="entry name" value="Pyruvate-ferredoxin oxidoreductase, PFOR, domain III"/>
    <property type="match status" value="1"/>
</dbReference>
<reference evidence="3 4" key="1">
    <citation type="submission" date="2019-09" db="EMBL/GenBank/DDBJ databases">
        <title>In-depth cultivation of the pig gut microbiome towards novel bacterial diversity and tailored functional studies.</title>
        <authorList>
            <person name="Wylensek D."/>
            <person name="Hitch T.C.A."/>
            <person name="Clavel T."/>
        </authorList>
    </citation>
    <scope>NUCLEOTIDE SEQUENCE [LARGE SCALE GENOMIC DNA]</scope>
    <source>
        <strain evidence="3 4">PG-178-WT-4</strain>
    </source>
</reference>
<keyword evidence="3" id="KW-0670">Pyruvate</keyword>
<protein>
    <submittedName>
        <fullName evidence="3">Pyruvate ferredoxin oxidoreductase</fullName>
    </submittedName>
</protein>
<evidence type="ECO:0000259" key="2">
    <source>
        <dbReference type="Pfam" id="PF01558"/>
    </source>
</evidence>
<dbReference type="InterPro" id="IPR002869">
    <property type="entry name" value="Pyrv_flavodox_OxRed_cen"/>
</dbReference>
<dbReference type="Proteomes" id="UP000477488">
    <property type="component" value="Unassembled WGS sequence"/>
</dbReference>
<dbReference type="SUPFAM" id="SSF53323">
    <property type="entry name" value="Pyruvate-ferredoxin oxidoreductase, PFOR, domain III"/>
    <property type="match status" value="1"/>
</dbReference>
<proteinExistence type="predicted"/>
<evidence type="ECO:0000313" key="3">
    <source>
        <dbReference type="EMBL" id="MSS28005.1"/>
    </source>
</evidence>
<accession>A0A6L5XLK9</accession>
<feature type="domain" description="Pyruvate/ketoisovalerate oxidoreductase catalytic" evidence="2">
    <location>
        <begin position="11"/>
        <end position="177"/>
    </location>
</feature>
<organism evidence="3 4">
    <name type="scientific">Desulfovibrio porci</name>
    <dbReference type="NCBI Taxonomy" id="2605782"/>
    <lineage>
        <taxon>Bacteria</taxon>
        <taxon>Pseudomonadati</taxon>
        <taxon>Thermodesulfobacteriota</taxon>
        <taxon>Desulfovibrionia</taxon>
        <taxon>Desulfovibrionales</taxon>
        <taxon>Desulfovibrionaceae</taxon>
        <taxon>Desulfovibrio</taxon>
    </lineage>
</organism>
<dbReference type="GO" id="GO:0016903">
    <property type="term" value="F:oxidoreductase activity, acting on the aldehyde or oxo group of donors"/>
    <property type="evidence" value="ECO:0007669"/>
    <property type="project" value="InterPro"/>
</dbReference>
<dbReference type="PANTHER" id="PTHR42730:SF1">
    <property type="entry name" value="2-OXOGLUTARATE SYNTHASE SUBUNIT KORC"/>
    <property type="match status" value="1"/>
</dbReference>